<comment type="caution">
    <text evidence="6">The sequence shown here is derived from an EMBL/GenBank/DDBJ whole genome shotgun (WGS) entry which is preliminary data.</text>
</comment>
<dbReference type="InterPro" id="IPR036188">
    <property type="entry name" value="FAD/NAD-bd_sf"/>
</dbReference>
<dbReference type="Gene3D" id="2.40.30.10">
    <property type="entry name" value="Translation factors"/>
    <property type="match status" value="1"/>
</dbReference>
<dbReference type="InterPro" id="IPR004792">
    <property type="entry name" value="BaiN-like"/>
</dbReference>
<protein>
    <submittedName>
        <fullName evidence="6">Aminoacetone oxidase family FAD-binding enzyme</fullName>
    </submittedName>
</protein>
<feature type="domain" description="RsdA/BaiN/AoA(So)-like Rossmann fold-like" evidence="4">
    <location>
        <begin position="3"/>
        <end position="187"/>
    </location>
</feature>
<dbReference type="Pfam" id="PF03486">
    <property type="entry name" value="HI0933_like"/>
    <property type="match status" value="1"/>
</dbReference>
<dbReference type="EMBL" id="JBGMEF010000018">
    <property type="protein sequence ID" value="MFO3667123.1"/>
    <property type="molecule type" value="Genomic_DNA"/>
</dbReference>
<dbReference type="PANTHER" id="PTHR42887">
    <property type="entry name" value="OS12G0638800 PROTEIN"/>
    <property type="match status" value="1"/>
</dbReference>
<organism evidence="6 7">
    <name type="scientific">Anaerococcus kampingae</name>
    <dbReference type="NCBI Taxonomy" id="3115614"/>
    <lineage>
        <taxon>Bacteria</taxon>
        <taxon>Bacillati</taxon>
        <taxon>Bacillota</taxon>
        <taxon>Tissierellia</taxon>
        <taxon>Tissierellales</taxon>
        <taxon>Peptoniphilaceae</taxon>
        <taxon>Anaerococcus</taxon>
    </lineage>
</organism>
<dbReference type="PRINTS" id="PR00411">
    <property type="entry name" value="PNDRDTASEI"/>
</dbReference>
<evidence type="ECO:0000256" key="1">
    <source>
        <dbReference type="ARBA" id="ARBA00001974"/>
    </source>
</evidence>
<proteinExistence type="predicted"/>
<keyword evidence="7" id="KW-1185">Reference proteome</keyword>
<evidence type="ECO:0000259" key="5">
    <source>
        <dbReference type="Pfam" id="PF22780"/>
    </source>
</evidence>
<gene>
    <name evidence="6" type="ORF">ACCQ42_04995</name>
</gene>
<dbReference type="Gene3D" id="3.50.50.60">
    <property type="entry name" value="FAD/NAD(P)-binding domain"/>
    <property type="match status" value="1"/>
</dbReference>
<feature type="domain" description="RsdA/BaiN/AoA(So)-like insert" evidence="5">
    <location>
        <begin position="189"/>
        <end position="299"/>
    </location>
</feature>
<keyword evidence="3" id="KW-0274">FAD</keyword>
<dbReference type="NCBIfam" id="TIGR00275">
    <property type="entry name" value="aminoacetone oxidase family FAD-binding enzyme"/>
    <property type="match status" value="1"/>
</dbReference>
<keyword evidence="2" id="KW-0285">Flavoprotein</keyword>
<reference evidence="6 7" key="1">
    <citation type="journal article" date="2025" name="Anaerobe">
        <title>Description of Anaerococcus kampingiae sp. nov., Anaerococcus groningensis sp. nov., Anaerococcus martiniensis sp. nov., and Anaerococcus cruorum sp. nov., isolated from human clinical specimens.</title>
        <authorList>
            <person name="Boiten K.E."/>
            <person name="Meijer J."/>
            <person name="van Wezel E.M."/>
            <person name="Veloo A.C.M."/>
        </authorList>
    </citation>
    <scope>NUCLEOTIDE SEQUENCE [LARGE SCALE GENOMIC DNA]</scope>
    <source>
        <strain evidence="6 7">ENR0874</strain>
    </source>
</reference>
<dbReference type="Pfam" id="PF22780">
    <property type="entry name" value="HI0933_like_1st"/>
    <property type="match status" value="1"/>
</dbReference>
<dbReference type="Gene3D" id="1.10.8.260">
    <property type="entry name" value="HI0933 insert domain-like"/>
    <property type="match status" value="1"/>
</dbReference>
<evidence type="ECO:0000256" key="2">
    <source>
        <dbReference type="ARBA" id="ARBA00022630"/>
    </source>
</evidence>
<comment type="cofactor">
    <cofactor evidence="1">
        <name>FAD</name>
        <dbReference type="ChEBI" id="CHEBI:57692"/>
    </cofactor>
</comment>
<name>A0ABW9ME01_9FIRM</name>
<dbReference type="PANTHER" id="PTHR42887:SF2">
    <property type="entry name" value="OS12G0638800 PROTEIN"/>
    <property type="match status" value="1"/>
</dbReference>
<dbReference type="RefSeq" id="WP_410035532.1">
    <property type="nucleotide sequence ID" value="NZ_JBGMEF010000018.1"/>
</dbReference>
<dbReference type="InterPro" id="IPR023166">
    <property type="entry name" value="BaiN-like_dom_sf"/>
</dbReference>
<accession>A0ABW9ME01</accession>
<evidence type="ECO:0000259" key="4">
    <source>
        <dbReference type="Pfam" id="PF03486"/>
    </source>
</evidence>
<dbReference type="Proteomes" id="UP001637994">
    <property type="component" value="Unassembled WGS sequence"/>
</dbReference>
<sequence>MKKIGIIGAGPAGLMTAILAKNENNEVYILERNSKIGMKLKMTGGGRCNITNMSYDGDFLDKVVRNKKFVYSSYAKFNNYDLIDFLENEGIATIAEEDGRVFPKSQQSQSLIDFFYKKINDLGINLLTNTKVVDIKKNKKFIVKTDDHKFEFDSLVIATGGKSYPKTGSDGLGYDLCKKLGHHISKISPVLVPIFIKDKLNIKALSLKDVGLSLESDENSVYQVGDILINSDFITGPVVLRASSLIDNDKVNHIYIDFFTKYTYNELDDLLLDLINQNPKKSILNILKSIINDSLVGVIGQKT</sequence>
<dbReference type="SUPFAM" id="SSF51905">
    <property type="entry name" value="FAD/NAD(P)-binding domain"/>
    <property type="match status" value="1"/>
</dbReference>
<dbReference type="SUPFAM" id="SSF160996">
    <property type="entry name" value="HI0933 insert domain-like"/>
    <property type="match status" value="1"/>
</dbReference>
<evidence type="ECO:0000313" key="7">
    <source>
        <dbReference type="Proteomes" id="UP001637994"/>
    </source>
</evidence>
<evidence type="ECO:0000256" key="3">
    <source>
        <dbReference type="ARBA" id="ARBA00022827"/>
    </source>
</evidence>
<dbReference type="InterPro" id="IPR057661">
    <property type="entry name" value="RsdA/BaiN/AoA(So)_Rossmann"/>
</dbReference>
<evidence type="ECO:0000313" key="6">
    <source>
        <dbReference type="EMBL" id="MFO3667123.1"/>
    </source>
</evidence>
<dbReference type="InterPro" id="IPR055178">
    <property type="entry name" value="RsdA/BaiN/AoA(So)-like_dom"/>
</dbReference>